<feature type="compositionally biased region" description="Low complexity" evidence="9">
    <location>
        <begin position="441"/>
        <end position="461"/>
    </location>
</feature>
<dbReference type="VEuPathDB" id="TriTrypDB:Tb10.v4.0178"/>
<evidence type="ECO:0000256" key="9">
    <source>
        <dbReference type="SAM" id="MobiDB-lite"/>
    </source>
</evidence>
<evidence type="ECO:0000256" key="10">
    <source>
        <dbReference type="SAM" id="SignalP"/>
    </source>
</evidence>
<dbReference type="EMBL" id="KX700637">
    <property type="protein sequence ID" value="APD74593.1"/>
    <property type="molecule type" value="Genomic_DNA"/>
</dbReference>
<dbReference type="VEuPathDB" id="TriTrypDB:Tb927.3.440"/>
<comment type="subcellular location">
    <subcellularLocation>
        <location evidence="2">Cell membrane</location>
        <topology evidence="2">Lipid-anchor</topology>
        <topology evidence="2">GPI-anchor</topology>
    </subcellularLocation>
</comment>
<feature type="compositionally biased region" description="Basic and acidic residues" evidence="9">
    <location>
        <begin position="428"/>
        <end position="440"/>
    </location>
</feature>
<dbReference type="GO" id="GO:0005886">
    <property type="term" value="C:plasma membrane"/>
    <property type="evidence" value="ECO:0007669"/>
    <property type="project" value="UniProtKB-SubCell"/>
</dbReference>
<protein>
    <submittedName>
        <fullName evidence="13">Variant surface glycoprotein 1125.4058</fullName>
    </submittedName>
</protein>
<keyword evidence="7" id="KW-0325">Glycoprotein</keyword>
<dbReference type="Pfam" id="PF13206">
    <property type="entry name" value="VSG_B"/>
    <property type="match status" value="1"/>
</dbReference>
<feature type="region of interest" description="Disordered" evidence="9">
    <location>
        <begin position="427"/>
        <end position="510"/>
    </location>
</feature>
<reference evidence="13" key="1">
    <citation type="submission" date="2016-08" db="EMBL/GenBank/DDBJ databases">
        <title>VSG repertoire of Trypanosoma brucei EATRO 1125.</title>
        <authorList>
            <person name="Cross G.A."/>
        </authorList>
    </citation>
    <scope>NUCLEOTIDE SEQUENCE</scope>
    <source>
        <strain evidence="13">EATRO 1125</strain>
    </source>
</reference>
<evidence type="ECO:0000256" key="8">
    <source>
        <dbReference type="ARBA" id="ARBA00023288"/>
    </source>
</evidence>
<evidence type="ECO:0000256" key="3">
    <source>
        <dbReference type="ARBA" id="ARBA00022475"/>
    </source>
</evidence>
<keyword evidence="3" id="KW-1003">Cell membrane</keyword>
<feature type="chain" id="PRO_5012565770" evidence="10">
    <location>
        <begin position="22"/>
        <end position="510"/>
    </location>
</feature>
<dbReference type="GO" id="GO:0098552">
    <property type="term" value="C:side of membrane"/>
    <property type="evidence" value="ECO:0007669"/>
    <property type="project" value="UniProtKB-KW"/>
</dbReference>
<evidence type="ECO:0000256" key="1">
    <source>
        <dbReference type="ARBA" id="ARBA00002523"/>
    </source>
</evidence>
<dbReference type="AlphaFoldDB" id="A0A1J0R9P5"/>
<keyword evidence="5 10" id="KW-0732">Signal</keyword>
<feature type="signal peptide" evidence="10">
    <location>
        <begin position="1"/>
        <end position="21"/>
    </location>
</feature>
<evidence type="ECO:0000256" key="6">
    <source>
        <dbReference type="ARBA" id="ARBA00023136"/>
    </source>
</evidence>
<evidence type="ECO:0000256" key="4">
    <source>
        <dbReference type="ARBA" id="ARBA00022622"/>
    </source>
</evidence>
<dbReference type="VEuPathDB" id="TriTrypDB:Tb427_000444500"/>
<evidence type="ECO:0000259" key="12">
    <source>
        <dbReference type="Pfam" id="PF13206"/>
    </source>
</evidence>
<evidence type="ECO:0000259" key="11">
    <source>
        <dbReference type="Pfam" id="PF10659"/>
    </source>
</evidence>
<dbReference type="Pfam" id="PF10659">
    <property type="entry name" value="Trypan_glycop_C"/>
    <property type="match status" value="1"/>
</dbReference>
<dbReference type="InterPro" id="IPR019609">
    <property type="entry name" value="Variant_surf_glycoprt_trypan_C"/>
</dbReference>
<evidence type="ECO:0000256" key="7">
    <source>
        <dbReference type="ARBA" id="ARBA00023180"/>
    </source>
</evidence>
<sequence>MALITLLLLAVVSKRSDTVCANSDNAQLFGPLCKLLQLSDGIPTARKAASIDTNLLSGMQKLNMSQADDAWRVQFVKDGKGKQTWEGLTSEQKVNYKMLESGWEQWAETKSALAANTTFQEKLAKAGFTTLTQPQKVYARSLLERTVNEAEEINKLLEEAERSCIGKVRTQIKAELNSAVYGDSEGPGDYGKSGAPATDRQTVTKCNDSGKVGGSAELAYTILCLCLPVSGQEAAQPCAKDVTLTQHWGAATSRLDQIWKEVRSYCPATPTKHTTAAEIRTAISDATAMITLKTNVGYLGKHYSGNCGGSSASGLCVKYNGIVSNTQNKFSELAWVKNFLTAADKIQAAAAAAHKTEILVQKLKELNSTAWGIPRLIEGTAKMTAAVQATNPFKAEKSASGTTKWDCAKHKANVTCTADNNCQWGEDATDKSKGECKPKAGSETTAAGTGAEGAAPKEGAASTGCASHGTDKTACENDKTGDKQKCAWRKGKDGEDDTETEKCRNGSFLI</sequence>
<dbReference type="VEuPathDB" id="TriTrypDB:Tb1125.11.17960"/>
<feature type="compositionally biased region" description="Basic and acidic residues" evidence="9">
    <location>
        <begin position="469"/>
        <end position="493"/>
    </location>
</feature>
<proteinExistence type="predicted"/>
<keyword evidence="6" id="KW-0472">Membrane</keyword>
<evidence type="ECO:0000313" key="13">
    <source>
        <dbReference type="EMBL" id="APD74593.1"/>
    </source>
</evidence>
<accession>A0A1J0R9P5</accession>
<evidence type="ECO:0000256" key="2">
    <source>
        <dbReference type="ARBA" id="ARBA00004609"/>
    </source>
</evidence>
<feature type="domain" description="Trypanosome variant surface glycoprotein B-type N-terminal" evidence="12">
    <location>
        <begin position="7"/>
        <end position="364"/>
    </location>
</feature>
<keyword evidence="4" id="KW-0336">GPI-anchor</keyword>
<evidence type="ECO:0000256" key="5">
    <source>
        <dbReference type="ARBA" id="ARBA00022729"/>
    </source>
</evidence>
<keyword evidence="8" id="KW-0449">Lipoprotein</keyword>
<organism evidence="13">
    <name type="scientific">Trypanosoma brucei</name>
    <dbReference type="NCBI Taxonomy" id="5691"/>
    <lineage>
        <taxon>Eukaryota</taxon>
        <taxon>Discoba</taxon>
        <taxon>Euglenozoa</taxon>
        <taxon>Kinetoplastea</taxon>
        <taxon>Metakinetoplastina</taxon>
        <taxon>Trypanosomatida</taxon>
        <taxon>Trypanosomatidae</taxon>
        <taxon>Trypanosoma</taxon>
    </lineage>
</organism>
<comment type="function">
    <text evidence="1">VSG forms a coat on the surface of the parasite. The trypanosome evades the immune response of the host by expressing a series of antigenically distinct VSGs from an estimated 1000 VSG genes.</text>
</comment>
<feature type="domain" description="Trypanosome variant surface glycoprotein C-terminal" evidence="11">
    <location>
        <begin position="407"/>
        <end position="510"/>
    </location>
</feature>
<name>A0A1J0R9P5_9TRYP</name>
<dbReference type="InterPro" id="IPR025932">
    <property type="entry name" value="Trypano_VSG_B_N_dom"/>
</dbReference>